<feature type="region of interest" description="Disordered" evidence="1">
    <location>
        <begin position="217"/>
        <end position="236"/>
    </location>
</feature>
<organism evidence="2 3">
    <name type="scientific">Suillus fuscotomentosus</name>
    <dbReference type="NCBI Taxonomy" id="1912939"/>
    <lineage>
        <taxon>Eukaryota</taxon>
        <taxon>Fungi</taxon>
        <taxon>Dikarya</taxon>
        <taxon>Basidiomycota</taxon>
        <taxon>Agaricomycotina</taxon>
        <taxon>Agaricomycetes</taxon>
        <taxon>Agaricomycetidae</taxon>
        <taxon>Boletales</taxon>
        <taxon>Suillineae</taxon>
        <taxon>Suillaceae</taxon>
        <taxon>Suillus</taxon>
    </lineage>
</organism>
<evidence type="ECO:0000256" key="1">
    <source>
        <dbReference type="SAM" id="MobiDB-lite"/>
    </source>
</evidence>
<protein>
    <submittedName>
        <fullName evidence="2">Uncharacterized protein</fullName>
    </submittedName>
</protein>
<dbReference type="AlphaFoldDB" id="A0AAD4DQ58"/>
<dbReference type="Proteomes" id="UP001195769">
    <property type="component" value="Unassembled WGS sequence"/>
</dbReference>
<feature type="compositionally biased region" description="Acidic residues" evidence="1">
    <location>
        <begin position="362"/>
        <end position="373"/>
    </location>
</feature>
<evidence type="ECO:0000313" key="3">
    <source>
        <dbReference type="Proteomes" id="UP001195769"/>
    </source>
</evidence>
<dbReference type="RefSeq" id="XP_041217482.1">
    <property type="nucleotide sequence ID" value="XM_041368647.1"/>
</dbReference>
<dbReference type="EMBL" id="JABBWK010000156">
    <property type="protein sequence ID" value="KAG1889621.1"/>
    <property type="molecule type" value="Genomic_DNA"/>
</dbReference>
<name>A0AAD4DQ58_9AGAM</name>
<accession>A0AAD4DQ58</accession>
<reference evidence="2" key="1">
    <citation type="journal article" date="2020" name="New Phytol.">
        <title>Comparative genomics reveals dynamic genome evolution in host specialist ectomycorrhizal fungi.</title>
        <authorList>
            <person name="Lofgren L.A."/>
            <person name="Nguyen N.H."/>
            <person name="Vilgalys R."/>
            <person name="Ruytinx J."/>
            <person name="Liao H.L."/>
            <person name="Branco S."/>
            <person name="Kuo A."/>
            <person name="LaButti K."/>
            <person name="Lipzen A."/>
            <person name="Andreopoulos W."/>
            <person name="Pangilinan J."/>
            <person name="Riley R."/>
            <person name="Hundley H."/>
            <person name="Na H."/>
            <person name="Barry K."/>
            <person name="Grigoriev I.V."/>
            <person name="Stajich J.E."/>
            <person name="Kennedy P.G."/>
        </authorList>
    </citation>
    <scope>NUCLEOTIDE SEQUENCE</scope>
    <source>
        <strain evidence="2">FC203</strain>
    </source>
</reference>
<feature type="region of interest" description="Disordered" evidence="1">
    <location>
        <begin position="159"/>
        <end position="189"/>
    </location>
</feature>
<comment type="caution">
    <text evidence="2">The sequence shown here is derived from an EMBL/GenBank/DDBJ whole genome shotgun (WGS) entry which is preliminary data.</text>
</comment>
<dbReference type="GeneID" id="64662945"/>
<evidence type="ECO:0000313" key="2">
    <source>
        <dbReference type="EMBL" id="KAG1889621.1"/>
    </source>
</evidence>
<feature type="region of interest" description="Disordered" evidence="1">
    <location>
        <begin position="541"/>
        <end position="582"/>
    </location>
</feature>
<feature type="region of interest" description="Disordered" evidence="1">
    <location>
        <begin position="300"/>
        <end position="373"/>
    </location>
</feature>
<keyword evidence="3" id="KW-1185">Reference proteome</keyword>
<sequence length="582" mass="62668">MSSSEHANEALNLVADKIQRIIKKSEKLPMGDSGSKTLAHEIAVTLNSETRAHLNGKLKGLPDWATISDQDTRIRGHPLFNKTIRYTRPVPPALPPPVAAPIRTHPAAQASNSTPSEVASALFPMVASSATTSEPRQQMEGTNILNLDNEDEELAPLPAKCLASKSGREVSQAPRERSRPRKKVKSKKIISEDEDDEVLLTNVIYVKNKKQPEDTVPVVAPSAGAKPSIDTAKKPESSARIFGDQCECCIKYDVTCMVAAAKKAGEIWKCCRTCDEKKTKCVRLDPAAAELLRAQIASKKANASAAADKKSRLAAGRKGKGSSSRAQSRTRLKGPTGDRATHATSRVRRTSPDPVIASNTEDSADEDAEGDYDTQPETLVTKAPADAEARPAAVAPAATVDNDVDMIVTPDVAPTDIVAPAVPMVEPTLNDVIRTIEVLGTRFEAMVTRSSDRAEALHEDMVGRISTLDGEWTRRFAAMEAKIWDVKLKNSSNMASIGHMANAMSMFRHTGRPTSFNPPAGPSMQGHPFAGKEYTTAWDLSHGPQPGPSANMNVSPVRASSEPLQLPHDVYSFPPANAFDSQ</sequence>
<proteinExistence type="predicted"/>
<gene>
    <name evidence="2" type="ORF">F5891DRAFT_1198556</name>
</gene>
<feature type="compositionally biased region" description="Basic residues" evidence="1">
    <location>
        <begin position="178"/>
        <end position="188"/>
    </location>
</feature>